<dbReference type="Pfam" id="PF00066">
    <property type="entry name" value="Notch"/>
    <property type="match status" value="2"/>
</dbReference>
<feature type="transmembrane region" description="Helical" evidence="4">
    <location>
        <begin position="2205"/>
        <end position="2223"/>
    </location>
</feature>
<dbReference type="SUPFAM" id="SSF51126">
    <property type="entry name" value="Pectin lyase-like"/>
    <property type="match status" value="4"/>
</dbReference>
<feature type="domain" description="LNR" evidence="5">
    <location>
        <begin position="130"/>
        <end position="162"/>
    </location>
</feature>
<gene>
    <name evidence="6" type="ORF">BSTOLATCC_MIC7136</name>
</gene>
<evidence type="ECO:0000259" key="5">
    <source>
        <dbReference type="Pfam" id="PF00066"/>
    </source>
</evidence>
<dbReference type="InterPro" id="IPR011050">
    <property type="entry name" value="Pectin_lyase_fold/virulence"/>
</dbReference>
<dbReference type="PANTHER" id="PTHR11319">
    <property type="entry name" value="G PROTEIN-COUPLED RECEPTOR-RELATED"/>
    <property type="match status" value="1"/>
</dbReference>
<evidence type="ECO:0000256" key="3">
    <source>
        <dbReference type="ARBA" id="ARBA00023180"/>
    </source>
</evidence>
<keyword evidence="4" id="KW-0812">Transmembrane</keyword>
<dbReference type="InterPro" id="IPR000800">
    <property type="entry name" value="Notch_dom"/>
</dbReference>
<accession>A0AAU9IHE2</accession>
<feature type="domain" description="LNR" evidence="5">
    <location>
        <begin position="96"/>
        <end position="126"/>
    </location>
</feature>
<evidence type="ECO:0000256" key="4">
    <source>
        <dbReference type="SAM" id="Phobius"/>
    </source>
</evidence>
<evidence type="ECO:0000256" key="2">
    <source>
        <dbReference type="ARBA" id="ARBA00023157"/>
    </source>
</evidence>
<name>A0AAU9IHE2_9CILI</name>
<keyword evidence="7" id="KW-1185">Reference proteome</keyword>
<comment type="caution">
    <text evidence="6">The sequence shown here is derived from an EMBL/GenBank/DDBJ whole genome shotgun (WGS) entry which is preliminary data.</text>
</comment>
<feature type="transmembrane region" description="Helical" evidence="4">
    <location>
        <begin position="2003"/>
        <end position="2027"/>
    </location>
</feature>
<feature type="transmembrane region" description="Helical" evidence="4">
    <location>
        <begin position="2229"/>
        <end position="2254"/>
    </location>
</feature>
<evidence type="ECO:0000313" key="6">
    <source>
        <dbReference type="EMBL" id="CAG9312607.1"/>
    </source>
</evidence>
<evidence type="ECO:0000256" key="1">
    <source>
        <dbReference type="ARBA" id="ARBA00022737"/>
    </source>
</evidence>
<feature type="transmembrane region" description="Helical" evidence="4">
    <location>
        <begin position="1907"/>
        <end position="1928"/>
    </location>
</feature>
<keyword evidence="3" id="KW-0325">Glycoprotein</keyword>
<feature type="transmembrane region" description="Helical" evidence="4">
    <location>
        <begin position="2146"/>
        <end position="2166"/>
    </location>
</feature>
<feature type="transmembrane region" description="Helical" evidence="4">
    <location>
        <begin position="1940"/>
        <end position="1959"/>
    </location>
</feature>
<evidence type="ECO:0000313" key="7">
    <source>
        <dbReference type="Proteomes" id="UP001162131"/>
    </source>
</evidence>
<keyword evidence="1" id="KW-0677">Repeat</keyword>
<keyword evidence="4" id="KW-0472">Membrane</keyword>
<dbReference type="PANTHER" id="PTHR11319:SF35">
    <property type="entry name" value="OUTER MEMBRANE PROTEIN PMPC-RELATED"/>
    <property type="match status" value="1"/>
</dbReference>
<keyword evidence="2" id="KW-1015">Disulfide bond</keyword>
<organism evidence="6 7">
    <name type="scientific">Blepharisma stoltei</name>
    <dbReference type="NCBI Taxonomy" id="1481888"/>
    <lineage>
        <taxon>Eukaryota</taxon>
        <taxon>Sar</taxon>
        <taxon>Alveolata</taxon>
        <taxon>Ciliophora</taxon>
        <taxon>Postciliodesmatophora</taxon>
        <taxon>Heterotrichea</taxon>
        <taxon>Heterotrichida</taxon>
        <taxon>Blepharismidae</taxon>
        <taxon>Blepharisma</taxon>
    </lineage>
</organism>
<feature type="transmembrane region" description="Helical" evidence="4">
    <location>
        <begin position="2092"/>
        <end position="2118"/>
    </location>
</feature>
<dbReference type="EMBL" id="CAJZBQ010000008">
    <property type="protein sequence ID" value="CAG9312607.1"/>
    <property type="molecule type" value="Genomic_DNA"/>
</dbReference>
<feature type="transmembrane region" description="Helical" evidence="4">
    <location>
        <begin position="2172"/>
        <end position="2193"/>
    </location>
</feature>
<protein>
    <recommendedName>
        <fullName evidence="5">LNR domain-containing protein</fullName>
    </recommendedName>
</protein>
<dbReference type="Gene3D" id="3.30.300.320">
    <property type="match status" value="3"/>
</dbReference>
<feature type="transmembrane region" description="Helical" evidence="4">
    <location>
        <begin position="2039"/>
        <end position="2058"/>
    </location>
</feature>
<sequence>MLPYCNFDSKEYYHSDPEKSDCIETCKSFCFYDQPGDGICKEECNKPSCGFDFGNCGYCAPSCNQYLGFQWQLGGTCDPECNTTSCYYDYGACLDCAIDCKSNIWGDGNCDEECNNKECNFDNGDCLNVTCAAGCYKWMIGNSICDEACYVEECNFDDYDCDCSPGCDSSLLENGECNEVCNNDACDYDKGDCGYCARGCFLDMLMNDVCDDICNTFRCKYDYYACKCTDGCLAEDYGKCKPECLVVDCKYDQISKDTQKWCNNTELVKYSFYQQIMTIDFDSPVSFDRCLEASSQCSLAMSLDSESCYPECYYKECNFGLCNFTYECMERNNPDFWELCMPCEGYIWEGECYTLGKTQSVFIFGIGVRYPSKLLAAGYPDFSIFYATSTQAGDQSSGDGSADYPYETLDYALSSMYKLQKRTSFLYLADDGDYYLNDCSAFRDGGIHFVIKGYEGGKATIKVNGWSKFTCFIMGGATFENIIFDGSRQYITCSDSEYCEYCSYSTYNESDGNYYNDRNQNISQNLPIQDCINNQGSSLSLFLMSQCTLTLKNVEIKNFRYNYDHIISGDKLLRLLNVSFDNIQLNGMESSAVIYMDIPEPDGFLQITYKEGSVTRLNNGYEIDDPIDFRGFLYVSHSISVLIKDVEFKYNLVSRKPKSTLASASLIYLKTIKDIEIDNCTFIYNYCETGIFYAKLEVSEYETIFNETNYLTFLTLPHINIHDSRFISNFGIFGIIHIEFLYKLLNINLINTTFESNGAESDSLLYIYNPAIIDEYKNETTINIINSGQGEQLIILLPRWCKMTSLTFLDNHALSLINTTNLVNLDIEGLNIEFNGSPTDDKNANTLLFNYFIENRDINKLYISSMKPDPNPIDCNFMVLIESPYNFKLREITLVNNICRNSSPTFKIVNSNIRDLDLINCSGNIGHGQLPVCLYFIGLFDRNIKNSNFSENINYHASGNGVIKIEGENNLYITNCLFFNNSASLAPLYLSGKSLYIEFSTFESNESIYGKGAGLYFILVDEETSASVIISSSYFNSNSANSNGGGIYIEQKSTSAMKLALMIFQTIFTGNKAKYGSAMHIDSSIILTKDSAIVSSKFIENESTISGAISLYYYSGILSFLSCDFIENTSLKMGAAFHIDISQDTQNSRSKVIIESSIFRNNIGKYIIYADSQNRNSSIETKNCLYEYNSGVLVSLDNDFFIDNGSVFQYNSAPFGSCFNLQNSAILYASSQFLNNTSYKYGGVITMSFKSIFNCDSCIFSQNSAIGGKGGVLVSEQDSEFFISNSSFDENFSGNDGSTIFTFNCNSATSSIVNSIFFRNRASGAGVVTFINSKISIVDSTFKENSNDGLTSGIKLTSTNAKISNSKFLNQSSISGNFIYAIADSNVEIQNTSFSNGNSEDSGGAIFSSASLMSINSSVFTNLSSQKGGAIYSVFESTLIINNSEFSDLKASVIGGIINANQASLIIENSNFDEFSLTGIYGKEMKKLNIANSGFSNGFGSNGGAVYCESCNKITINQSKFNNNSAALYGGALFFTTINEIKQVQNISSCKFSNNSAQNGGAINSIDVNLHVSLSGFEQNKAASKQENLNYGNGGGIWISCPNIQTCKFKIHSNNFVENTAKYNGGAISWDNTLPEFINNSYKNNAAEYGENIASYPIKLMQANKDGSLEGYKSRILADFTSNSSLTEIASGQNIKNKLLVALVDNMNNIIRTDNTSEAELKSTNLTAQVSGKIKAIANKGIFNFSDFVISEEPGTDIQIIVTSSAIDINKIKKSGETIFSKSLIFDVKIRECEIGEVKSGKNCEVCPIGFYSLNPELISCLSCPDVAECYGNYTIVPKPGYWRDNMYTDKFWKCPHSPACLGSPDKNNISLTGECEKAYKGNKCQSCLIGYVHTVENKCEECPDTAYNILTITGITFGLMIISFAIVKTTREAAFRPKSVISIYLKIFFNYTQMIILASNFKMSWPEEVIKLFLVQLKSDYVYQEIYSLSCLFQGENSQDLAYFRTLIVVAVIPVSMIILSLSFWAIFKWIKKAYKNFWDDFISTCIILLFLIHPNIVKTMFASMNCTEINDGEYWLEIDLDIMCWDYDHIFYVLAVSLPSIILWGILLPTICLINLTKNKKKLDNISLRLRYGFLFNGYKEKHFYWEFIILYSKIILICCSVFLTRISLILQALIVSILYSIYLHLQYFNNPYNEPNLNQMELRAKCVCAITIYCGLYYLMGSVGYITRYILFILIVSANLYFLIYWAWYLLKEVLAKINKFIRSWINKSRISSQGKESHLNNKDLEDSKNIFSQRENISISSNDNFLWENQILSKDPVEYSQIETRKNFELVSEELSS</sequence>
<reference evidence="6" key="1">
    <citation type="submission" date="2021-09" db="EMBL/GenBank/DDBJ databases">
        <authorList>
            <consortium name="AG Swart"/>
            <person name="Singh M."/>
            <person name="Singh A."/>
            <person name="Seah K."/>
            <person name="Emmerich C."/>
        </authorList>
    </citation>
    <scope>NUCLEOTIDE SEQUENCE</scope>
    <source>
        <strain evidence="6">ATCC30299</strain>
    </source>
</reference>
<proteinExistence type="predicted"/>
<keyword evidence="4" id="KW-1133">Transmembrane helix</keyword>
<dbReference type="Proteomes" id="UP001162131">
    <property type="component" value="Unassembled WGS sequence"/>
</dbReference>